<reference evidence="1 2" key="1">
    <citation type="journal article" date="2019" name="Int. J. Syst. Evol. Microbiol.">
        <title>The Global Catalogue of Microorganisms (GCM) 10K type strain sequencing project: providing services to taxonomists for standard genome sequencing and annotation.</title>
        <authorList>
            <consortium name="The Broad Institute Genomics Platform"/>
            <consortium name="The Broad Institute Genome Sequencing Center for Infectious Disease"/>
            <person name="Wu L."/>
            <person name="Ma J."/>
        </authorList>
    </citation>
    <scope>NUCLEOTIDE SEQUENCE [LARGE SCALE GENOMIC DNA]</scope>
    <source>
        <strain evidence="1 2">JCM 11117</strain>
    </source>
</reference>
<dbReference type="Proteomes" id="UP001499967">
    <property type="component" value="Unassembled WGS sequence"/>
</dbReference>
<organism evidence="1 2">
    <name type="scientific">Pseudonocardia zijingensis</name>
    <dbReference type="NCBI Taxonomy" id="153376"/>
    <lineage>
        <taxon>Bacteria</taxon>
        <taxon>Bacillati</taxon>
        <taxon>Actinomycetota</taxon>
        <taxon>Actinomycetes</taxon>
        <taxon>Pseudonocardiales</taxon>
        <taxon>Pseudonocardiaceae</taxon>
        <taxon>Pseudonocardia</taxon>
    </lineage>
</organism>
<name>A0ABN1NGI7_9PSEU</name>
<evidence type="ECO:0000313" key="1">
    <source>
        <dbReference type="EMBL" id="GAA0907274.1"/>
    </source>
</evidence>
<dbReference type="EMBL" id="BAAAHP010000306">
    <property type="protein sequence ID" value="GAA0907274.1"/>
    <property type="molecule type" value="Genomic_DNA"/>
</dbReference>
<proteinExistence type="predicted"/>
<sequence>METEKMARSLEDLRVADGEPVPAEHVATAVTAGEFAYGDGSTQTFDPDGATTYVENGRTTQGEWYLDGQGRFCSFWPPSYRACYELHWLAENGRVVGLRFTEHGRGSVFDGHYR</sequence>
<dbReference type="RefSeq" id="WP_343946694.1">
    <property type="nucleotide sequence ID" value="NZ_BAAAHP010000306.1"/>
</dbReference>
<accession>A0ABN1NGI7</accession>
<gene>
    <name evidence="1" type="ORF">GCM10009559_75970</name>
</gene>
<comment type="caution">
    <text evidence="1">The sequence shown here is derived from an EMBL/GenBank/DDBJ whole genome shotgun (WGS) entry which is preliminary data.</text>
</comment>
<evidence type="ECO:0008006" key="3">
    <source>
        <dbReference type="Google" id="ProtNLM"/>
    </source>
</evidence>
<evidence type="ECO:0000313" key="2">
    <source>
        <dbReference type="Proteomes" id="UP001499967"/>
    </source>
</evidence>
<keyword evidence="2" id="KW-1185">Reference proteome</keyword>
<protein>
    <recommendedName>
        <fullName evidence="3">MORN repeat protein</fullName>
    </recommendedName>
</protein>